<accession>A0A7N4PN76</accession>
<feature type="compositionally biased region" description="Basic and acidic residues" evidence="1">
    <location>
        <begin position="56"/>
        <end position="66"/>
    </location>
</feature>
<organism evidence="2 3">
    <name type="scientific">Sarcophilus harrisii</name>
    <name type="common">Tasmanian devil</name>
    <name type="synonym">Sarcophilus laniarius</name>
    <dbReference type="NCBI Taxonomy" id="9305"/>
    <lineage>
        <taxon>Eukaryota</taxon>
        <taxon>Metazoa</taxon>
        <taxon>Chordata</taxon>
        <taxon>Craniata</taxon>
        <taxon>Vertebrata</taxon>
        <taxon>Euteleostomi</taxon>
        <taxon>Mammalia</taxon>
        <taxon>Metatheria</taxon>
        <taxon>Dasyuromorphia</taxon>
        <taxon>Dasyuridae</taxon>
        <taxon>Sarcophilus</taxon>
    </lineage>
</organism>
<name>A0A7N4PN76_SARHA</name>
<evidence type="ECO:0000313" key="2">
    <source>
        <dbReference type="Ensembl" id="ENSSHAP00000041016.1"/>
    </source>
</evidence>
<keyword evidence="3" id="KW-1185">Reference proteome</keyword>
<reference evidence="2" key="2">
    <citation type="submission" date="2025-08" db="UniProtKB">
        <authorList>
            <consortium name="Ensembl"/>
        </authorList>
    </citation>
    <scope>IDENTIFICATION</scope>
</reference>
<dbReference type="Proteomes" id="UP000007648">
    <property type="component" value="Unassembled WGS sequence"/>
</dbReference>
<dbReference type="InParanoid" id="A0A7N4PN76"/>
<evidence type="ECO:0000313" key="3">
    <source>
        <dbReference type="Proteomes" id="UP000007648"/>
    </source>
</evidence>
<sequence length="132" mass="14296">MTDGERKQPLQPLASDEVRVPIASVQAAQPGEEEEEDAASGSKSLQGSVASGASSARERELERECAPEPEPEPEPKPAPEPEPEQEPEPELGAADEEQVPYPALAATVFFCLKQTSRPRSWCLRLVCNPYPS</sequence>
<feature type="region of interest" description="Disordered" evidence="1">
    <location>
        <begin position="1"/>
        <end position="99"/>
    </location>
</feature>
<feature type="compositionally biased region" description="Acidic residues" evidence="1">
    <location>
        <begin position="81"/>
        <end position="98"/>
    </location>
</feature>
<dbReference type="GeneTree" id="ENSGT00960000187025"/>
<dbReference type="Ensembl" id="ENSSHAT00000049693.1">
    <property type="protein sequence ID" value="ENSSHAP00000041016.1"/>
    <property type="gene ID" value="ENSSHAG00000023047.1"/>
</dbReference>
<evidence type="ECO:0000256" key="1">
    <source>
        <dbReference type="SAM" id="MobiDB-lite"/>
    </source>
</evidence>
<feature type="compositionally biased region" description="Polar residues" evidence="1">
    <location>
        <begin position="41"/>
        <end position="54"/>
    </location>
</feature>
<reference evidence="2 3" key="1">
    <citation type="journal article" date="2011" name="Proc. Natl. Acad. Sci. U.S.A.">
        <title>Genetic diversity and population structure of the endangered marsupial Sarcophilus harrisii (Tasmanian devil).</title>
        <authorList>
            <person name="Miller W."/>
            <person name="Hayes V.M."/>
            <person name="Ratan A."/>
            <person name="Petersen D.C."/>
            <person name="Wittekindt N.E."/>
            <person name="Miller J."/>
            <person name="Walenz B."/>
            <person name="Knight J."/>
            <person name="Qi J."/>
            <person name="Zhao F."/>
            <person name="Wang Q."/>
            <person name="Bedoya-Reina O.C."/>
            <person name="Katiyar N."/>
            <person name="Tomsho L.P."/>
            <person name="Kasson L.M."/>
            <person name="Hardie R.A."/>
            <person name="Woodbridge P."/>
            <person name="Tindall E.A."/>
            <person name="Bertelsen M.F."/>
            <person name="Dixon D."/>
            <person name="Pyecroft S."/>
            <person name="Helgen K.M."/>
            <person name="Lesk A.M."/>
            <person name="Pringle T.H."/>
            <person name="Patterson N."/>
            <person name="Zhang Y."/>
            <person name="Kreiss A."/>
            <person name="Woods G.M."/>
            <person name="Jones M.E."/>
            <person name="Schuster S.C."/>
        </authorList>
    </citation>
    <scope>NUCLEOTIDE SEQUENCE [LARGE SCALE GENOMIC DNA]</scope>
</reference>
<proteinExistence type="predicted"/>
<reference evidence="2" key="3">
    <citation type="submission" date="2025-09" db="UniProtKB">
        <authorList>
            <consortium name="Ensembl"/>
        </authorList>
    </citation>
    <scope>IDENTIFICATION</scope>
</reference>
<dbReference type="AlphaFoldDB" id="A0A7N4PN76"/>
<protein>
    <submittedName>
        <fullName evidence="2">Uncharacterized protein</fullName>
    </submittedName>
</protein>